<dbReference type="Proteomes" id="UP000185596">
    <property type="component" value="Unassembled WGS sequence"/>
</dbReference>
<dbReference type="OrthoDB" id="3697875at2"/>
<keyword evidence="3" id="KW-1185">Reference proteome</keyword>
<evidence type="ECO:0000256" key="1">
    <source>
        <dbReference type="SAM" id="MobiDB-lite"/>
    </source>
</evidence>
<feature type="region of interest" description="Disordered" evidence="1">
    <location>
        <begin position="121"/>
        <end position="191"/>
    </location>
</feature>
<accession>A0A1Q8CMQ4</accession>
<protein>
    <submittedName>
        <fullName evidence="2">Uncharacterized protein</fullName>
    </submittedName>
</protein>
<comment type="caution">
    <text evidence="2">The sequence shown here is derived from an EMBL/GenBank/DDBJ whole genome shotgun (WGS) entry which is preliminary data.</text>
</comment>
<proteinExistence type="predicted"/>
<evidence type="ECO:0000313" key="2">
    <source>
        <dbReference type="EMBL" id="OLF15625.1"/>
    </source>
</evidence>
<gene>
    <name evidence="2" type="ORF">BU204_21170</name>
</gene>
<name>A0A1Q8CMQ4_9PSEU</name>
<dbReference type="RefSeq" id="WP_075127452.1">
    <property type="nucleotide sequence ID" value="NZ_MSIE01000039.1"/>
</dbReference>
<organism evidence="2 3">
    <name type="scientific">Actinophytocola xanthii</name>
    <dbReference type="NCBI Taxonomy" id="1912961"/>
    <lineage>
        <taxon>Bacteria</taxon>
        <taxon>Bacillati</taxon>
        <taxon>Actinomycetota</taxon>
        <taxon>Actinomycetes</taxon>
        <taxon>Pseudonocardiales</taxon>
        <taxon>Pseudonocardiaceae</taxon>
    </lineage>
</organism>
<sequence>MTGQGGIHEGRARFAAEVESALTRARRAASEAKAQSGEFRRGTEELADQARTGRLRGVHRGQVEPTGESARAEAEKFREANGLHVERYPGADALIARLPAEPRPAPPVEDEDFSQHEILVDADAPDEPDAADEPAQSVPHEVARRVPADPPTGDDEDFSQQRILFDVAAESYRPESLQPGPFGYPDEQNPR</sequence>
<feature type="compositionally biased region" description="Acidic residues" evidence="1">
    <location>
        <begin position="123"/>
        <end position="132"/>
    </location>
</feature>
<reference evidence="2 3" key="1">
    <citation type="submission" date="2016-12" db="EMBL/GenBank/DDBJ databases">
        <title>The draft genome sequence of Actinophytocola sp. 11-183.</title>
        <authorList>
            <person name="Wang W."/>
            <person name="Yuan L."/>
        </authorList>
    </citation>
    <scope>NUCLEOTIDE SEQUENCE [LARGE SCALE GENOMIC DNA]</scope>
    <source>
        <strain evidence="2 3">11-183</strain>
    </source>
</reference>
<evidence type="ECO:0000313" key="3">
    <source>
        <dbReference type="Proteomes" id="UP000185596"/>
    </source>
</evidence>
<dbReference type="EMBL" id="MSIE01000039">
    <property type="protein sequence ID" value="OLF15625.1"/>
    <property type="molecule type" value="Genomic_DNA"/>
</dbReference>
<feature type="region of interest" description="Disordered" evidence="1">
    <location>
        <begin position="26"/>
        <end position="75"/>
    </location>
</feature>
<dbReference type="STRING" id="1912961.BU204_21170"/>
<dbReference type="AlphaFoldDB" id="A0A1Q8CMQ4"/>